<dbReference type="RefSeq" id="WP_177212804.1">
    <property type="nucleotide sequence ID" value="NZ_FOSW01000009.1"/>
</dbReference>
<dbReference type="PROSITE" id="PS50977">
    <property type="entry name" value="HTH_TETR_2"/>
    <property type="match status" value="1"/>
</dbReference>
<keyword evidence="6" id="KW-1185">Reference proteome</keyword>
<feature type="DNA-binding region" description="H-T-H motif" evidence="2">
    <location>
        <begin position="49"/>
        <end position="68"/>
    </location>
</feature>
<dbReference type="InterPro" id="IPR001647">
    <property type="entry name" value="HTH_TetR"/>
</dbReference>
<dbReference type="PANTHER" id="PTHR30055">
    <property type="entry name" value="HTH-TYPE TRANSCRIPTIONAL REGULATOR RUTR"/>
    <property type="match status" value="1"/>
</dbReference>
<dbReference type="InterPro" id="IPR050109">
    <property type="entry name" value="HTH-type_TetR-like_transc_reg"/>
</dbReference>
<evidence type="ECO:0000259" key="4">
    <source>
        <dbReference type="PROSITE" id="PS50977"/>
    </source>
</evidence>
<feature type="domain" description="HTH tetR-type" evidence="4">
    <location>
        <begin position="26"/>
        <end position="86"/>
    </location>
</feature>
<dbReference type="InterPro" id="IPR041678">
    <property type="entry name" value="TetR_C_16"/>
</dbReference>
<dbReference type="PANTHER" id="PTHR30055:SF235">
    <property type="entry name" value="TRANSCRIPTIONAL REGULATORY PROTEIN"/>
    <property type="match status" value="1"/>
</dbReference>
<protein>
    <submittedName>
        <fullName evidence="5">Transcriptional regulator, TetR family</fullName>
    </submittedName>
</protein>
<sequence>MTSADHPVAGEVAGAATRPRRRQSAEQTRQDILVAAGRRFARAGYAAVTLKDIAADVGVTAPLVVHYFDSKLDLFRAVAQAEDGPTIRMADLDGPVETMGLRLARLLATYWLNLDYSFPAIALVRSLDLEEARQLFAAEIDRRITDPLAAVLHGPDAQLRARLIAAQIMGFGLFAFGTLIDPDAPSPNPDALARTVDVFATALQACITPATACAPFPESAPRSA</sequence>
<keyword evidence="1 2" id="KW-0238">DNA-binding</keyword>
<dbReference type="GO" id="GO:0000976">
    <property type="term" value="F:transcription cis-regulatory region binding"/>
    <property type="evidence" value="ECO:0007669"/>
    <property type="project" value="TreeGrafter"/>
</dbReference>
<evidence type="ECO:0000256" key="3">
    <source>
        <dbReference type="SAM" id="MobiDB-lite"/>
    </source>
</evidence>
<organism evidence="5 6">
    <name type="scientific">Geodermatophilus ruber</name>
    <dbReference type="NCBI Taxonomy" id="504800"/>
    <lineage>
        <taxon>Bacteria</taxon>
        <taxon>Bacillati</taxon>
        <taxon>Actinomycetota</taxon>
        <taxon>Actinomycetes</taxon>
        <taxon>Geodermatophilales</taxon>
        <taxon>Geodermatophilaceae</taxon>
        <taxon>Geodermatophilus</taxon>
    </lineage>
</organism>
<evidence type="ECO:0000256" key="2">
    <source>
        <dbReference type="PROSITE-ProRule" id="PRU00335"/>
    </source>
</evidence>
<dbReference type="AlphaFoldDB" id="A0A1I4GIR4"/>
<name>A0A1I4GIR4_9ACTN</name>
<evidence type="ECO:0000313" key="5">
    <source>
        <dbReference type="EMBL" id="SFL29928.1"/>
    </source>
</evidence>
<dbReference type="Proteomes" id="UP000199152">
    <property type="component" value="Unassembled WGS sequence"/>
</dbReference>
<dbReference type="InterPro" id="IPR036271">
    <property type="entry name" value="Tet_transcr_reg_TetR-rel_C_sf"/>
</dbReference>
<dbReference type="SUPFAM" id="SSF48498">
    <property type="entry name" value="Tetracyclin repressor-like, C-terminal domain"/>
    <property type="match status" value="1"/>
</dbReference>
<dbReference type="EMBL" id="FOSW01000009">
    <property type="protein sequence ID" value="SFL29928.1"/>
    <property type="molecule type" value="Genomic_DNA"/>
</dbReference>
<dbReference type="Pfam" id="PF17920">
    <property type="entry name" value="TetR_C_16"/>
    <property type="match status" value="1"/>
</dbReference>
<proteinExistence type="predicted"/>
<evidence type="ECO:0000256" key="1">
    <source>
        <dbReference type="ARBA" id="ARBA00023125"/>
    </source>
</evidence>
<reference evidence="5 6" key="1">
    <citation type="submission" date="2016-10" db="EMBL/GenBank/DDBJ databases">
        <authorList>
            <person name="de Groot N.N."/>
        </authorList>
    </citation>
    <scope>NUCLEOTIDE SEQUENCE [LARGE SCALE GENOMIC DNA]</scope>
    <source>
        <strain evidence="5 6">DSM 45317</strain>
    </source>
</reference>
<dbReference type="Gene3D" id="1.10.357.10">
    <property type="entry name" value="Tetracycline Repressor, domain 2"/>
    <property type="match status" value="1"/>
</dbReference>
<dbReference type="Gene3D" id="1.10.10.60">
    <property type="entry name" value="Homeodomain-like"/>
    <property type="match status" value="1"/>
</dbReference>
<dbReference type="InterPro" id="IPR009057">
    <property type="entry name" value="Homeodomain-like_sf"/>
</dbReference>
<feature type="region of interest" description="Disordered" evidence="3">
    <location>
        <begin position="1"/>
        <end position="27"/>
    </location>
</feature>
<evidence type="ECO:0000313" key="6">
    <source>
        <dbReference type="Proteomes" id="UP000199152"/>
    </source>
</evidence>
<gene>
    <name evidence="5" type="ORF">SAMN04488085_10930</name>
</gene>
<accession>A0A1I4GIR4</accession>
<dbReference type="Pfam" id="PF00440">
    <property type="entry name" value="TetR_N"/>
    <property type="match status" value="1"/>
</dbReference>
<dbReference type="GO" id="GO:0003700">
    <property type="term" value="F:DNA-binding transcription factor activity"/>
    <property type="evidence" value="ECO:0007669"/>
    <property type="project" value="TreeGrafter"/>
</dbReference>
<dbReference type="SUPFAM" id="SSF46689">
    <property type="entry name" value="Homeodomain-like"/>
    <property type="match status" value="1"/>
</dbReference>
<dbReference type="InParanoid" id="A0A1I4GIR4"/>